<dbReference type="Proteomes" id="UP001172155">
    <property type="component" value="Unassembled WGS sequence"/>
</dbReference>
<feature type="region of interest" description="Disordered" evidence="1">
    <location>
        <begin position="101"/>
        <end position="124"/>
    </location>
</feature>
<feature type="region of interest" description="Disordered" evidence="1">
    <location>
        <begin position="136"/>
        <end position="247"/>
    </location>
</feature>
<dbReference type="EMBL" id="JAUKUD010000002">
    <property type="protein sequence ID" value="KAK0752345.1"/>
    <property type="molecule type" value="Genomic_DNA"/>
</dbReference>
<gene>
    <name evidence="2" type="ORF">B0T18DRAFT_88590</name>
</gene>
<accession>A0AA40F709</accession>
<sequence>MTRSPRRPPRPSPSRTRRCAARPRPRRPTTAASAPWTTTAAAGRRWARRRRARGGRGSVVRLDWIHARVQLEFGRYAYLPNNMRLHICITLARTIKRHDTTRHSFDLPPGFTPTYQQAHRPVKHAQRYQVRRARWTCQASTAPPTQDSAPTPTPPRNLLRSAPLRPSSPRAALPLCGNRRSLKADEKPTTIQSRHVAISSPRDSPYPPRMACFPQSRLPAPTRHPIQPPASAANAKSHHHHKWHHGG</sequence>
<keyword evidence="3" id="KW-1185">Reference proteome</keyword>
<protein>
    <submittedName>
        <fullName evidence="2">Uncharacterized protein</fullName>
    </submittedName>
</protein>
<name>A0AA40F709_9PEZI</name>
<evidence type="ECO:0000313" key="2">
    <source>
        <dbReference type="EMBL" id="KAK0752345.1"/>
    </source>
</evidence>
<feature type="compositionally biased region" description="Low complexity" evidence="1">
    <location>
        <begin position="28"/>
        <end position="44"/>
    </location>
</feature>
<proteinExistence type="predicted"/>
<evidence type="ECO:0000313" key="3">
    <source>
        <dbReference type="Proteomes" id="UP001172155"/>
    </source>
</evidence>
<organism evidence="2 3">
    <name type="scientific">Schizothecium vesticola</name>
    <dbReference type="NCBI Taxonomy" id="314040"/>
    <lineage>
        <taxon>Eukaryota</taxon>
        <taxon>Fungi</taxon>
        <taxon>Dikarya</taxon>
        <taxon>Ascomycota</taxon>
        <taxon>Pezizomycotina</taxon>
        <taxon>Sordariomycetes</taxon>
        <taxon>Sordariomycetidae</taxon>
        <taxon>Sordariales</taxon>
        <taxon>Schizotheciaceae</taxon>
        <taxon>Schizothecium</taxon>
    </lineage>
</organism>
<feature type="region of interest" description="Disordered" evidence="1">
    <location>
        <begin position="1"/>
        <end position="53"/>
    </location>
</feature>
<evidence type="ECO:0000256" key="1">
    <source>
        <dbReference type="SAM" id="MobiDB-lite"/>
    </source>
</evidence>
<reference evidence="2" key="1">
    <citation type="submission" date="2023-06" db="EMBL/GenBank/DDBJ databases">
        <title>Genome-scale phylogeny and comparative genomics of the fungal order Sordariales.</title>
        <authorList>
            <consortium name="Lawrence Berkeley National Laboratory"/>
            <person name="Hensen N."/>
            <person name="Bonometti L."/>
            <person name="Westerberg I."/>
            <person name="Brannstrom I.O."/>
            <person name="Guillou S."/>
            <person name="Cros-Aarteil S."/>
            <person name="Calhoun S."/>
            <person name="Haridas S."/>
            <person name="Kuo A."/>
            <person name="Mondo S."/>
            <person name="Pangilinan J."/>
            <person name="Riley R."/>
            <person name="LaButti K."/>
            <person name="Andreopoulos B."/>
            <person name="Lipzen A."/>
            <person name="Chen C."/>
            <person name="Yanf M."/>
            <person name="Daum C."/>
            <person name="Ng V."/>
            <person name="Clum A."/>
            <person name="Steindorff A."/>
            <person name="Ohm R."/>
            <person name="Martin F."/>
            <person name="Silar P."/>
            <person name="Natvig D."/>
            <person name="Lalanne C."/>
            <person name="Gautier V."/>
            <person name="Ament-velasquez S.L."/>
            <person name="Kruys A."/>
            <person name="Hutchinson M.I."/>
            <person name="Powell A.J."/>
            <person name="Barry K."/>
            <person name="Miller A.N."/>
            <person name="Grigoriev I.V."/>
            <person name="Debuchy R."/>
            <person name="Gladieux P."/>
            <person name="Thoren M.H."/>
            <person name="Johannesson H."/>
        </authorList>
    </citation>
    <scope>NUCLEOTIDE SEQUENCE</scope>
    <source>
        <strain evidence="2">SMH3187-1</strain>
    </source>
</reference>
<feature type="compositionally biased region" description="Basic residues" evidence="1">
    <location>
        <begin position="236"/>
        <end position="247"/>
    </location>
</feature>
<comment type="caution">
    <text evidence="2">The sequence shown here is derived from an EMBL/GenBank/DDBJ whole genome shotgun (WGS) entry which is preliminary data.</text>
</comment>
<feature type="compositionally biased region" description="Polar residues" evidence="1">
    <location>
        <begin position="137"/>
        <end position="150"/>
    </location>
</feature>
<feature type="compositionally biased region" description="Basic residues" evidence="1">
    <location>
        <begin position="1"/>
        <end position="27"/>
    </location>
</feature>
<dbReference type="AlphaFoldDB" id="A0AA40F709"/>